<dbReference type="InterPro" id="IPR019152">
    <property type="entry name" value="DUF2046"/>
</dbReference>
<evidence type="ECO:0000313" key="3">
    <source>
        <dbReference type="Proteomes" id="UP000295264"/>
    </source>
</evidence>
<dbReference type="AlphaFoldDB" id="A0A484GNL4"/>
<evidence type="ECO:0000313" key="2">
    <source>
        <dbReference type="EMBL" id="TEA37302.1"/>
    </source>
</evidence>
<proteinExistence type="predicted"/>
<accession>A0A484GNL4</accession>
<gene>
    <name evidence="2" type="ORF">DBR06_SOUSAS6710036</name>
</gene>
<comment type="caution">
    <text evidence="2">The sequence shown here is derived from an EMBL/GenBank/DDBJ whole genome shotgun (WGS) entry which is preliminary data.</text>
</comment>
<evidence type="ECO:0000256" key="1">
    <source>
        <dbReference type="SAM" id="Coils"/>
    </source>
</evidence>
<dbReference type="Proteomes" id="UP000295264">
    <property type="component" value="Unassembled WGS sequence"/>
</dbReference>
<protein>
    <submittedName>
        <fullName evidence="2">Uncharacterized protein</fullName>
    </submittedName>
</protein>
<keyword evidence="1" id="KW-0175">Coiled coil</keyword>
<sequence>VMRHIRSLKNELEKLKKQLSAAQLQHSEIMVQYLEEELHMREEDLRGSCRGRWRGERPSVDSSQRSIFLTSEFSFLSDLEITLQKEAEKEKLNEEGEQRIIIKSYKNVIFTIFTAFNDLKQAEIPPKRKLGEFPSSELQDACVWILVDFSNKGFSATYYSDIGYINSILNVKKKSRYRLRISG</sequence>
<feature type="non-terminal residue" evidence="2">
    <location>
        <position position="1"/>
    </location>
</feature>
<dbReference type="Pfam" id="PF09755">
    <property type="entry name" value="DUF2046"/>
    <property type="match status" value="1"/>
</dbReference>
<feature type="coiled-coil region" evidence="1">
    <location>
        <begin position="2"/>
        <end position="32"/>
    </location>
</feature>
<keyword evidence="3" id="KW-1185">Reference proteome</keyword>
<name>A0A484GNL4_SOUCH</name>
<organism evidence="2 3">
    <name type="scientific">Sousa chinensis</name>
    <name type="common">Indo-pacific humpbacked dolphin</name>
    <name type="synonym">Steno chinensis</name>
    <dbReference type="NCBI Taxonomy" id="103600"/>
    <lineage>
        <taxon>Eukaryota</taxon>
        <taxon>Metazoa</taxon>
        <taxon>Chordata</taxon>
        <taxon>Craniata</taxon>
        <taxon>Vertebrata</taxon>
        <taxon>Euteleostomi</taxon>
        <taxon>Mammalia</taxon>
        <taxon>Eutheria</taxon>
        <taxon>Laurasiatheria</taxon>
        <taxon>Artiodactyla</taxon>
        <taxon>Whippomorpha</taxon>
        <taxon>Cetacea</taxon>
        <taxon>Odontoceti</taxon>
        <taxon>Delphinidae</taxon>
        <taxon>Sousa</taxon>
    </lineage>
</organism>
<dbReference type="EMBL" id="QWLN02005708">
    <property type="protein sequence ID" value="TEA37302.1"/>
    <property type="molecule type" value="Genomic_DNA"/>
</dbReference>
<reference evidence="2 3" key="1">
    <citation type="journal article" date="2018" name="Genomics">
        <title>Molecular footprints of inshore aquatic adaptation in Indo-Pacific humpback dolphin (Sousa chinensis).</title>
        <authorList>
            <person name="Ming Y."/>
            <person name="Jian J."/>
            <person name="Yu F."/>
            <person name="Yu X."/>
            <person name="Wang J."/>
            <person name="Liu W."/>
        </authorList>
    </citation>
    <scope>NUCLEOTIDE SEQUENCE [LARGE SCALE GENOMIC DNA]</scope>
    <source>
        <strain evidence="2">MY-2018</strain>
        <tissue evidence="2">Skin</tissue>
    </source>
</reference>